<dbReference type="InterPro" id="IPR008928">
    <property type="entry name" value="6-hairpin_glycosidase_sf"/>
</dbReference>
<protein>
    <submittedName>
        <fullName evidence="4">Glycoside hydrolase family 15 protein</fullName>
    </submittedName>
</protein>
<evidence type="ECO:0000313" key="4">
    <source>
        <dbReference type="EMBL" id="GAA4264996.1"/>
    </source>
</evidence>
<dbReference type="InterPro" id="IPR045582">
    <property type="entry name" value="Trehalase-like_N"/>
</dbReference>
<accession>A0ABP8DYM0</accession>
<reference evidence="5" key="1">
    <citation type="journal article" date="2019" name="Int. J. Syst. Evol. Microbiol.">
        <title>The Global Catalogue of Microorganisms (GCM) 10K type strain sequencing project: providing services to taxonomists for standard genome sequencing and annotation.</title>
        <authorList>
            <consortium name="The Broad Institute Genomics Platform"/>
            <consortium name="The Broad Institute Genome Sequencing Center for Infectious Disease"/>
            <person name="Wu L."/>
            <person name="Ma J."/>
        </authorList>
    </citation>
    <scope>NUCLEOTIDE SEQUENCE [LARGE SCALE GENOMIC DNA]</scope>
    <source>
        <strain evidence="5">JCM 17442</strain>
    </source>
</reference>
<dbReference type="RefSeq" id="WP_344793555.1">
    <property type="nucleotide sequence ID" value="NZ_BAABAU010000001.1"/>
</dbReference>
<comment type="caution">
    <text evidence="4">The sequence shown here is derived from an EMBL/GenBank/DDBJ whole genome shotgun (WGS) entry which is preliminary data.</text>
</comment>
<dbReference type="EMBL" id="BAABAU010000001">
    <property type="protein sequence ID" value="GAA4264996.1"/>
    <property type="molecule type" value="Genomic_DNA"/>
</dbReference>
<feature type="region of interest" description="Disordered" evidence="1">
    <location>
        <begin position="608"/>
        <end position="648"/>
    </location>
</feature>
<dbReference type="PANTHER" id="PTHR31616">
    <property type="entry name" value="TREHALASE"/>
    <property type="match status" value="1"/>
</dbReference>
<dbReference type="Pfam" id="PF19291">
    <property type="entry name" value="TREH_N"/>
    <property type="match status" value="1"/>
</dbReference>
<dbReference type="GO" id="GO:0016787">
    <property type="term" value="F:hydrolase activity"/>
    <property type="evidence" value="ECO:0007669"/>
    <property type="project" value="UniProtKB-KW"/>
</dbReference>
<name>A0ABP8DYM0_9MICO</name>
<evidence type="ECO:0000259" key="2">
    <source>
        <dbReference type="Pfam" id="PF00723"/>
    </source>
</evidence>
<gene>
    <name evidence="4" type="ORF">GCM10022256_06080</name>
</gene>
<keyword evidence="5" id="KW-1185">Reference proteome</keyword>
<dbReference type="PANTHER" id="PTHR31616:SF0">
    <property type="entry name" value="GLUCAN 1,4-ALPHA-GLUCOSIDASE"/>
    <property type="match status" value="1"/>
</dbReference>
<dbReference type="Proteomes" id="UP001501594">
    <property type="component" value="Unassembled WGS sequence"/>
</dbReference>
<keyword evidence="4" id="KW-0378">Hydrolase</keyword>
<feature type="domain" description="GH15-like" evidence="2">
    <location>
        <begin position="239"/>
        <end position="597"/>
    </location>
</feature>
<dbReference type="InterPro" id="IPR012341">
    <property type="entry name" value="6hp_glycosidase-like_sf"/>
</dbReference>
<evidence type="ECO:0000313" key="5">
    <source>
        <dbReference type="Proteomes" id="UP001501594"/>
    </source>
</evidence>
<evidence type="ECO:0000259" key="3">
    <source>
        <dbReference type="Pfam" id="PF19291"/>
    </source>
</evidence>
<dbReference type="InterPro" id="IPR011613">
    <property type="entry name" value="GH15-like"/>
</dbReference>
<feature type="domain" description="Trehalase-like N-terminal" evidence="3">
    <location>
        <begin position="4"/>
        <end position="109"/>
    </location>
</feature>
<dbReference type="Gene3D" id="1.50.10.10">
    <property type="match status" value="1"/>
</dbReference>
<evidence type="ECO:0000256" key="1">
    <source>
        <dbReference type="SAM" id="MobiDB-lite"/>
    </source>
</evidence>
<sequence length="648" mass="71416">MPLAIEDYALIGDCHTAALVGKDGSIDWLCLPRFDSASMFAGLLGDENSGRWLLAPTDATATSTRRYVDDTFVLVTTWTTSTGVVEVTDLMPYGDRRADVVRQVRGVSGSVRMTEDLRIRFGYTTAIPWIRQIDDPGDSGAHVAATPAHIPTGTLIAIAGPDAVIVRGPKLTAADHTHQASFEVAAGDVVDLSLTWYPSHREPPTPVDVERRIADTITWWQEWASHSDAPTAYGSEVHRSLLLLRALTHEDTNGIVAAATTSLPEQFGGSRNWDYRYVWLRDASMTLQTLILHGFADEATGWRDWLLRAIAGDPKDVQIMYGLSGERYLAETTIDELPGYRGAAPVRVGNGAYTQYQGDVFGEIMVALHDARELGVEEGADSWSLQRALVQHVEENWNKADNGIWEIRGPAQHFTHSRVMIWAALDRAVKGVQQFHLDGPVDRWMALREKVRDEIETHGYDEERGCYVQHYGSKEVDASLLQLVQVGYVDAHDPRMLGTVKAIEDDLLRDGLLVRYRTESGVDGLTGTENPFLTCSFWLAEQYARSGRLDDAIELMDRLVGFRNDVGMLSEEIEVATGHHVGNTPQALSHLALVRAADAIDAAIEHSRGNRGRRLASTTGTPYHSDNGPATPADRWPDDLGADRTTGA</sequence>
<organism evidence="4 5">
    <name type="scientific">Frondihabitans peucedani</name>
    <dbReference type="NCBI Taxonomy" id="598626"/>
    <lineage>
        <taxon>Bacteria</taxon>
        <taxon>Bacillati</taxon>
        <taxon>Actinomycetota</taxon>
        <taxon>Actinomycetes</taxon>
        <taxon>Micrococcales</taxon>
        <taxon>Microbacteriaceae</taxon>
        <taxon>Frondihabitans</taxon>
    </lineage>
</organism>
<proteinExistence type="predicted"/>
<dbReference type="Pfam" id="PF00723">
    <property type="entry name" value="Glyco_hydro_15"/>
    <property type="match status" value="1"/>
</dbReference>
<dbReference type="SUPFAM" id="SSF48208">
    <property type="entry name" value="Six-hairpin glycosidases"/>
    <property type="match status" value="1"/>
</dbReference>